<protein>
    <submittedName>
        <fullName evidence="1">Uncharacterized protein</fullName>
    </submittedName>
</protein>
<accession>A0A3S3RSJ5</accession>
<evidence type="ECO:0000313" key="1">
    <source>
        <dbReference type="EMBL" id="RWX46906.1"/>
    </source>
</evidence>
<name>A0A3S3RSJ5_9BACT</name>
<evidence type="ECO:0000313" key="2">
    <source>
        <dbReference type="Proteomes" id="UP000287853"/>
    </source>
</evidence>
<comment type="caution">
    <text evidence="1">The sequence shown here is derived from an EMBL/GenBank/DDBJ whole genome shotgun (WGS) entry which is preliminary data.</text>
</comment>
<dbReference type="EMBL" id="MTKO01000046">
    <property type="protein sequence ID" value="RWX46906.1"/>
    <property type="molecule type" value="Genomic_DNA"/>
</dbReference>
<keyword evidence="2" id="KW-1185">Reference proteome</keyword>
<reference evidence="1 2" key="1">
    <citation type="submission" date="2017-01" db="EMBL/GenBank/DDBJ databases">
        <title>The cable genome- insights into the physiology and evolution of filamentous bacteria capable of sulfide oxidation via long distance electron transfer.</title>
        <authorList>
            <person name="Schreiber L."/>
            <person name="Bjerg J.T."/>
            <person name="Boggild A."/>
            <person name="Van De Vossenberg J."/>
            <person name="Meysman F."/>
            <person name="Nielsen L.P."/>
            <person name="Schramm A."/>
            <person name="Kjeldsen K.U."/>
        </authorList>
    </citation>
    <scope>NUCLEOTIDE SEQUENCE [LARGE SCALE GENOMIC DNA]</scope>
    <source>
        <strain evidence="1">MCF</strain>
    </source>
</reference>
<dbReference type="Proteomes" id="UP000287853">
    <property type="component" value="Unassembled WGS sequence"/>
</dbReference>
<gene>
    <name evidence="1" type="ORF">H206_00216</name>
</gene>
<dbReference type="AlphaFoldDB" id="A0A3S3RSJ5"/>
<sequence length="65" mass="7533">MGEMHKKKAGLPLLIYKVTGHLYETRRLSVPASQQVWLYLYTILKINGHPVGMLSPDNDRCKQFF</sequence>
<proteinExistence type="predicted"/>
<organism evidence="1 2">
    <name type="scientific">Candidatus Electrothrix aarhusensis</name>
    <dbReference type="NCBI Taxonomy" id="1859131"/>
    <lineage>
        <taxon>Bacteria</taxon>
        <taxon>Pseudomonadati</taxon>
        <taxon>Thermodesulfobacteriota</taxon>
        <taxon>Desulfobulbia</taxon>
        <taxon>Desulfobulbales</taxon>
        <taxon>Desulfobulbaceae</taxon>
        <taxon>Candidatus Electrothrix</taxon>
    </lineage>
</organism>